<feature type="transmembrane region" description="Helical" evidence="6">
    <location>
        <begin position="389"/>
        <end position="413"/>
    </location>
</feature>
<feature type="transmembrane region" description="Helical" evidence="6">
    <location>
        <begin position="664"/>
        <end position="680"/>
    </location>
</feature>
<dbReference type="Pfam" id="PF03176">
    <property type="entry name" value="MMPL"/>
    <property type="match status" value="2"/>
</dbReference>
<feature type="domain" description="Membrane transport protein MMPL" evidence="7">
    <location>
        <begin position="659"/>
        <end position="803"/>
    </location>
</feature>
<feature type="transmembrane region" description="Helical" evidence="6">
    <location>
        <begin position="750"/>
        <end position="772"/>
    </location>
</feature>
<feature type="transmembrane region" description="Helical" evidence="6">
    <location>
        <begin position="271"/>
        <end position="290"/>
    </location>
</feature>
<evidence type="ECO:0000313" key="8">
    <source>
        <dbReference type="EMBL" id="TYC15553.1"/>
    </source>
</evidence>
<evidence type="ECO:0000256" key="1">
    <source>
        <dbReference type="ARBA" id="ARBA00004651"/>
    </source>
</evidence>
<feature type="domain" description="Membrane transport protein MMPL" evidence="7">
    <location>
        <begin position="252"/>
        <end position="415"/>
    </location>
</feature>
<gene>
    <name evidence="8" type="ORF">ES677_04225</name>
</gene>
<evidence type="ECO:0000259" key="7">
    <source>
        <dbReference type="Pfam" id="PF03176"/>
    </source>
</evidence>
<dbReference type="PANTHER" id="PTHR33406">
    <property type="entry name" value="MEMBRANE PROTEIN MJ1562-RELATED"/>
    <property type="match status" value="1"/>
</dbReference>
<feature type="transmembrane region" description="Helical" evidence="6">
    <location>
        <begin position="687"/>
        <end position="707"/>
    </location>
</feature>
<feature type="transmembrane region" description="Helical" evidence="6">
    <location>
        <begin position="323"/>
        <end position="344"/>
    </location>
</feature>
<organism evidence="8 9">
    <name type="scientific">Bizionia gelidisalsuginis</name>
    <dbReference type="NCBI Taxonomy" id="291188"/>
    <lineage>
        <taxon>Bacteria</taxon>
        <taxon>Pseudomonadati</taxon>
        <taxon>Bacteroidota</taxon>
        <taxon>Flavobacteriia</taxon>
        <taxon>Flavobacteriales</taxon>
        <taxon>Flavobacteriaceae</taxon>
        <taxon>Bizionia</taxon>
    </lineage>
</organism>
<keyword evidence="5 6" id="KW-0472">Membrane</keyword>
<dbReference type="PANTHER" id="PTHR33406:SF13">
    <property type="entry name" value="MEMBRANE PROTEIN YDFJ"/>
    <property type="match status" value="1"/>
</dbReference>
<feature type="transmembrane region" description="Helical" evidence="6">
    <location>
        <begin position="297"/>
        <end position="317"/>
    </location>
</feature>
<protein>
    <submittedName>
        <fullName evidence="8">MMPL family transporter</fullName>
    </submittedName>
</protein>
<feature type="transmembrane region" description="Helical" evidence="6">
    <location>
        <begin position="713"/>
        <end position="738"/>
    </location>
</feature>
<evidence type="ECO:0000256" key="2">
    <source>
        <dbReference type="ARBA" id="ARBA00022475"/>
    </source>
</evidence>
<keyword evidence="4 6" id="KW-1133">Transmembrane helix</keyword>
<keyword evidence="9" id="KW-1185">Reference proteome</keyword>
<proteinExistence type="predicted"/>
<feature type="transmembrane region" description="Helical" evidence="6">
    <location>
        <begin position="778"/>
        <end position="808"/>
    </location>
</feature>
<feature type="transmembrane region" description="Helical" evidence="6">
    <location>
        <begin position="364"/>
        <end position="383"/>
    </location>
</feature>
<evidence type="ECO:0000256" key="6">
    <source>
        <dbReference type="SAM" id="Phobius"/>
    </source>
</evidence>
<feature type="transmembrane region" description="Helical" evidence="6">
    <location>
        <begin position="434"/>
        <end position="455"/>
    </location>
</feature>
<accession>A0ABY3MCA9</accession>
<comment type="subcellular location">
    <subcellularLocation>
        <location evidence="1">Cell membrane</location>
        <topology evidence="1">Multi-pass membrane protein</topology>
    </subcellularLocation>
</comment>
<dbReference type="InterPro" id="IPR050545">
    <property type="entry name" value="Mycobact_MmpL"/>
</dbReference>
<dbReference type="SUPFAM" id="SSF82866">
    <property type="entry name" value="Multidrug efflux transporter AcrB transmembrane domain"/>
    <property type="match status" value="2"/>
</dbReference>
<comment type="caution">
    <text evidence="8">The sequence shown here is derived from an EMBL/GenBank/DDBJ whole genome shotgun (WGS) entry which is preliminary data.</text>
</comment>
<evidence type="ECO:0000256" key="3">
    <source>
        <dbReference type="ARBA" id="ARBA00022692"/>
    </source>
</evidence>
<evidence type="ECO:0000313" key="9">
    <source>
        <dbReference type="Proteomes" id="UP000323621"/>
    </source>
</evidence>
<dbReference type="Proteomes" id="UP000323621">
    <property type="component" value="Unassembled WGS sequence"/>
</dbReference>
<keyword evidence="3 6" id="KW-0812">Transmembrane</keyword>
<reference evidence="8 9" key="1">
    <citation type="submission" date="2019-08" db="EMBL/GenBank/DDBJ databases">
        <title>Genomes of Antarctic Bizionia species.</title>
        <authorList>
            <person name="Bowman J.P."/>
        </authorList>
    </citation>
    <scope>NUCLEOTIDE SEQUENCE [LARGE SCALE GENOMIC DNA]</scope>
    <source>
        <strain evidence="8 9">IC164</strain>
    </source>
</reference>
<dbReference type="Gene3D" id="1.20.1640.10">
    <property type="entry name" value="Multidrug efflux transporter AcrB transmembrane domain"/>
    <property type="match status" value="2"/>
</dbReference>
<evidence type="ECO:0000256" key="4">
    <source>
        <dbReference type="ARBA" id="ARBA00022989"/>
    </source>
</evidence>
<dbReference type="InterPro" id="IPR004869">
    <property type="entry name" value="MMPL_dom"/>
</dbReference>
<keyword evidence="2" id="KW-1003">Cell membrane</keyword>
<name>A0ABY3MCA9_9FLAO</name>
<sequence length="814" mass="91057">MFMDNIFISLCHFFYKKKVLFAIIIAVFSLVLIAVASQITFEEDISKLIPENSENKQLQKVLQTAHFSDKIVVIVNRKDNGTLNDLTQYAEAFIDSVNLNLSEYTKAIQGQVGDDTIFETLNFVYENAPLFLTDSDYKILENRRQKDSILKRTEANYKTLISPSGLIAKQTIVKDPLGISLLAVKHLQKLGIHKDFQLKNGFIVSKNESHLLLFITPQYGSSETNKNVAFANGLYNIQDELNISFSDTVSSEYFGGTLIAVANAQQIKKDIQLTISIALTVLMILFIVFYKKLSIPLILFTPTLFGGLLSVAILFLIRETISAISLGIGAILLGVTLDYSLHILTHIRNKEDTTALYKSVTKPILMSSLTTALAFLCLLFIDSQALQDLGIFAAISVLGASVFALIFIPQVYTVKNNASAHRKTFIDAVASYPFHRNTFIIGAVILLCITSLFTYNNVQFNQDISKLNYMPPAIKNAENRLEKLTNAASKSLYIVTYSDTLQVALEANDNIVKRLTTLEQQQQISSFNSVGALVYSEKKQREKINQWQAFWSPEHVGFTKQQLITSGTQFGFKPETFNAFYQLLEKSFTPLELNDYRTLNTISIDDFIASENGFNAVSSLVTLEDNQVARLKTSFKNTPNTLVIDRQAINETLLGNLKNDFNQLIIYSFAVVVVLLLLFYRNVKLTLVTCIPIMLTWCITIGIMGLFSIEFNIFNIIISTFIFGLGIDYSIFITNGLLQQQKTGINTLPMYKTSVILSVITTIFGVGVLVFAKHPALYSISIVTIIGITSALVVAFTIQPILFNVFILKKRSLN</sequence>
<dbReference type="EMBL" id="VSKN01000004">
    <property type="protein sequence ID" value="TYC15553.1"/>
    <property type="molecule type" value="Genomic_DNA"/>
</dbReference>
<evidence type="ECO:0000256" key="5">
    <source>
        <dbReference type="ARBA" id="ARBA00023136"/>
    </source>
</evidence>